<feature type="transmembrane region" description="Helical" evidence="1">
    <location>
        <begin position="96"/>
        <end position="114"/>
    </location>
</feature>
<dbReference type="EMBL" id="CP009249">
    <property type="protein sequence ID" value="APT92611.1"/>
    <property type="molecule type" value="Genomic_DNA"/>
</dbReference>
<dbReference type="SUPFAM" id="SSF56784">
    <property type="entry name" value="HAD-like"/>
    <property type="match status" value="1"/>
</dbReference>
<feature type="transmembrane region" description="Helical" evidence="1">
    <location>
        <begin position="161"/>
        <end position="182"/>
    </location>
</feature>
<dbReference type="AlphaFoldDB" id="A0A1L7D3M6"/>
<keyword evidence="1" id="KW-0472">Membrane</keyword>
<evidence type="ECO:0000256" key="1">
    <source>
        <dbReference type="SAM" id="Phobius"/>
    </source>
</evidence>
<gene>
    <name evidence="2" type="ORF">CPHO_06565</name>
</gene>
<reference evidence="2 3" key="1">
    <citation type="submission" date="2014-08" db="EMBL/GenBank/DDBJ databases">
        <title>Complete genome sequence of Corynebacterium phocae M408/89/1(T)(=DSM 44612(T)), isolated from the common seal (Phoca vitulina).</title>
        <authorList>
            <person name="Ruckert C."/>
            <person name="Albersmeier A."/>
            <person name="Winkler A."/>
            <person name="Kalinowski J."/>
        </authorList>
    </citation>
    <scope>NUCLEOTIDE SEQUENCE [LARGE SCALE GENOMIC DNA]</scope>
    <source>
        <strain evidence="2 3">M408/89/1</strain>
    </source>
</reference>
<protein>
    <submittedName>
        <fullName evidence="2">Uncharacterized protein</fullName>
    </submittedName>
</protein>
<dbReference type="InterPro" id="IPR036412">
    <property type="entry name" value="HAD-like_sf"/>
</dbReference>
<evidence type="ECO:0000313" key="2">
    <source>
        <dbReference type="EMBL" id="APT92611.1"/>
    </source>
</evidence>
<dbReference type="InterPro" id="IPR023214">
    <property type="entry name" value="HAD_sf"/>
</dbReference>
<feature type="transmembrane region" description="Helical" evidence="1">
    <location>
        <begin position="20"/>
        <end position="53"/>
    </location>
</feature>
<proteinExistence type="predicted"/>
<name>A0A1L7D3M6_9CORY</name>
<keyword evidence="3" id="KW-1185">Reference proteome</keyword>
<dbReference type="Proteomes" id="UP000185491">
    <property type="component" value="Chromosome"/>
</dbReference>
<keyword evidence="1" id="KW-0812">Transmembrane</keyword>
<accession>A0A1L7D3M6</accession>
<sequence>MRGASTSAPTAMIGDGINDAPALATVTVGVAVGTALAVITVLCPLAIFWGAWIGTGRGNPRTNGGNHHCQRSARCPVARPTAAFFLIEYAAMRTKIIALATAACVALAPVPALAQDGTSAEQEASSTEARQGSSYLKWLDENVATTDNVHTNNFLKLLVDFLIAFGISIVLGTVFAEVGRFIR</sequence>
<dbReference type="STRING" id="161895.CPHO_06565"/>
<evidence type="ECO:0000313" key="3">
    <source>
        <dbReference type="Proteomes" id="UP000185491"/>
    </source>
</evidence>
<dbReference type="KEGG" id="cpho:CPHO_06565"/>
<organism evidence="2 3">
    <name type="scientific">Corynebacterium phocae</name>
    <dbReference type="NCBI Taxonomy" id="161895"/>
    <lineage>
        <taxon>Bacteria</taxon>
        <taxon>Bacillati</taxon>
        <taxon>Actinomycetota</taxon>
        <taxon>Actinomycetes</taxon>
        <taxon>Mycobacteriales</taxon>
        <taxon>Corynebacteriaceae</taxon>
        <taxon>Corynebacterium</taxon>
    </lineage>
</organism>
<keyword evidence="1" id="KW-1133">Transmembrane helix</keyword>
<dbReference type="Gene3D" id="3.40.50.1000">
    <property type="entry name" value="HAD superfamily/HAD-like"/>
    <property type="match status" value="1"/>
</dbReference>